<sequence length="90" mass="9882">MMWPVGATASPSLRSSIFEECMDFGLFLAEGSRHLFVGANPNNECRTSALPQHVLFASKILAPYESSTFANYSILFVVTKPDMLADPLLI</sequence>
<name>A0AAD6KVW0_9ROSI</name>
<proteinExistence type="predicted"/>
<gene>
    <name evidence="1" type="ORF">OIU84_021957</name>
</gene>
<evidence type="ECO:0000313" key="2">
    <source>
        <dbReference type="Proteomes" id="UP001162972"/>
    </source>
</evidence>
<keyword evidence="2" id="KW-1185">Reference proteome</keyword>
<comment type="caution">
    <text evidence="1">The sequence shown here is derived from an EMBL/GenBank/DDBJ whole genome shotgun (WGS) entry which is preliminary data.</text>
</comment>
<accession>A0AAD6KVW0</accession>
<dbReference type="AlphaFoldDB" id="A0AAD6KVW0"/>
<dbReference type="Proteomes" id="UP001162972">
    <property type="component" value="Chromosome 8"/>
</dbReference>
<reference evidence="1 2" key="1">
    <citation type="journal article" date="2023" name="Int. J. Mol. Sci.">
        <title>De Novo Assembly and Annotation of 11 Diverse Shrub Willow (Salix) Genomes Reveals Novel Gene Organization in Sex-Linked Regions.</title>
        <authorList>
            <person name="Hyden B."/>
            <person name="Feng K."/>
            <person name="Yates T.B."/>
            <person name="Jawdy S."/>
            <person name="Cereghino C."/>
            <person name="Smart L.B."/>
            <person name="Muchero W."/>
        </authorList>
    </citation>
    <scope>NUCLEOTIDE SEQUENCE [LARGE SCALE GENOMIC DNA]</scope>
    <source>
        <tissue evidence="1">Shoot tip</tissue>
    </source>
</reference>
<dbReference type="EMBL" id="JAPFFJ010000004">
    <property type="protein sequence ID" value="KAJ6430671.1"/>
    <property type="molecule type" value="Genomic_DNA"/>
</dbReference>
<evidence type="ECO:0000313" key="1">
    <source>
        <dbReference type="EMBL" id="KAJ6430671.1"/>
    </source>
</evidence>
<organism evidence="1 2">
    <name type="scientific">Salix udensis</name>
    <dbReference type="NCBI Taxonomy" id="889485"/>
    <lineage>
        <taxon>Eukaryota</taxon>
        <taxon>Viridiplantae</taxon>
        <taxon>Streptophyta</taxon>
        <taxon>Embryophyta</taxon>
        <taxon>Tracheophyta</taxon>
        <taxon>Spermatophyta</taxon>
        <taxon>Magnoliopsida</taxon>
        <taxon>eudicotyledons</taxon>
        <taxon>Gunneridae</taxon>
        <taxon>Pentapetalae</taxon>
        <taxon>rosids</taxon>
        <taxon>fabids</taxon>
        <taxon>Malpighiales</taxon>
        <taxon>Salicaceae</taxon>
        <taxon>Saliceae</taxon>
        <taxon>Salix</taxon>
    </lineage>
</organism>
<protein>
    <submittedName>
        <fullName evidence="1">Uncharacterized protein</fullName>
    </submittedName>
</protein>